<dbReference type="EMBL" id="CAKLPZ010000001">
    <property type="protein sequence ID" value="CAH0999623.1"/>
    <property type="molecule type" value="Genomic_DNA"/>
</dbReference>
<sequence length="257" mass="28731">MRTFFLLCCLAPVLLCAQLIEEEGVYGEDWGGYFYGLRGGLGLGSQDWSNIETELNLGFHGDVFYETLSPNSSFSFWAQLGYHQRGSRISRRRVLTFQGNQIRLPADDFVFNNISLALGGKQVVSFLGLADLYYLLGVRAEYNVSTNLGEYDRLNSTQGGLAFRQDYPVDSYEFINRFVYGVSAGGGLNMPLTDRLGGYVELVVQPDLNFQYNQGAINNVLNPAGPGNRTIGERAIRNVTIELSVGLRLLRKWTYVD</sequence>
<evidence type="ECO:0008006" key="3">
    <source>
        <dbReference type="Google" id="ProtNLM"/>
    </source>
</evidence>
<dbReference type="Proteomes" id="UP000837803">
    <property type="component" value="Unassembled WGS sequence"/>
</dbReference>
<organism evidence="1 2">
    <name type="scientific">Neolewinella maritima</name>
    <dbReference type="NCBI Taxonomy" id="1383882"/>
    <lineage>
        <taxon>Bacteria</taxon>
        <taxon>Pseudomonadati</taxon>
        <taxon>Bacteroidota</taxon>
        <taxon>Saprospiria</taxon>
        <taxon>Saprospirales</taxon>
        <taxon>Lewinellaceae</taxon>
        <taxon>Neolewinella</taxon>
    </lineage>
</organism>
<evidence type="ECO:0000313" key="1">
    <source>
        <dbReference type="EMBL" id="CAH0999623.1"/>
    </source>
</evidence>
<comment type="caution">
    <text evidence="1">The sequence shown here is derived from an EMBL/GenBank/DDBJ whole genome shotgun (WGS) entry which is preliminary data.</text>
</comment>
<keyword evidence="2" id="KW-1185">Reference proteome</keyword>
<accession>A0ABM9AZ66</accession>
<dbReference type="RefSeq" id="WP_238749821.1">
    <property type="nucleotide sequence ID" value="NZ_CAKLPZ010000001.1"/>
</dbReference>
<reference evidence="1" key="1">
    <citation type="submission" date="2021-12" db="EMBL/GenBank/DDBJ databases">
        <authorList>
            <person name="Rodrigo-Torres L."/>
            <person name="Arahal R. D."/>
            <person name="Lucena T."/>
        </authorList>
    </citation>
    <scope>NUCLEOTIDE SEQUENCE</scope>
    <source>
        <strain evidence="1">CECT 8419</strain>
    </source>
</reference>
<name>A0ABM9AZ66_9BACT</name>
<gene>
    <name evidence="1" type="ORF">LEM8419_00923</name>
</gene>
<evidence type="ECO:0000313" key="2">
    <source>
        <dbReference type="Proteomes" id="UP000837803"/>
    </source>
</evidence>
<proteinExistence type="predicted"/>
<protein>
    <recommendedName>
        <fullName evidence="3">Outer membrane protein beta-barrel domain-containing protein</fullName>
    </recommendedName>
</protein>